<evidence type="ECO:0000313" key="4">
    <source>
        <dbReference type="EMBL" id="MEE1884072.1"/>
    </source>
</evidence>
<evidence type="ECO:0000256" key="2">
    <source>
        <dbReference type="SAM" id="SignalP"/>
    </source>
</evidence>
<evidence type="ECO:0000313" key="5">
    <source>
        <dbReference type="Proteomes" id="UP001337681"/>
    </source>
</evidence>
<protein>
    <submittedName>
        <fullName evidence="4">Peptidylprolyl isomerase</fullName>
        <ecNumber evidence="4">5.2.1.8</ecNumber>
    </submittedName>
</protein>
<dbReference type="GO" id="GO:0003755">
    <property type="term" value="F:peptidyl-prolyl cis-trans isomerase activity"/>
    <property type="evidence" value="ECO:0007669"/>
    <property type="project" value="UniProtKB-EC"/>
</dbReference>
<gene>
    <name evidence="4" type="ORF">VRU49_01450</name>
</gene>
<dbReference type="Gene3D" id="3.10.50.40">
    <property type="match status" value="2"/>
</dbReference>
<dbReference type="Proteomes" id="UP001337681">
    <property type="component" value="Unassembled WGS sequence"/>
</dbReference>
<keyword evidence="5" id="KW-1185">Reference proteome</keyword>
<dbReference type="InterPro" id="IPR027304">
    <property type="entry name" value="Trigger_fact/SurA_dom_sf"/>
</dbReference>
<dbReference type="Gene3D" id="1.10.4030.10">
    <property type="entry name" value="Porin chaperone SurA, peptide-binding domain"/>
    <property type="match status" value="1"/>
</dbReference>
<keyword evidence="1" id="KW-0697">Rotamase</keyword>
<feature type="domain" description="PpiC" evidence="3">
    <location>
        <begin position="273"/>
        <end position="389"/>
    </location>
</feature>
<feature type="chain" id="PRO_5045922634" evidence="2">
    <location>
        <begin position="21"/>
        <end position="452"/>
    </location>
</feature>
<dbReference type="InterPro" id="IPR023058">
    <property type="entry name" value="PPIase_PpiC_CS"/>
</dbReference>
<sequence length="452" mass="52080">MKKIFWTTCVLLCMFFSVQAQKNTVDKIVAVIGGNPILLSDLNQQYTMYLNQGNPPNPDIKCYIIQQMLAQKLLKQQAEIDSVFVEESEVDIELDRRMRAQVQRAGGQENLERFLGKSLLQYKEEIRTDVKEQLVSNKMQGKITENINVTPQEVKKYFDSYALDSLPDIGAEVEVGEVVFYPQLNKEEKQKFHDKIELLRLRIKNGEDFAFLARTYSEDLASAVEGGDLGFFDRSQMVKEFTAVAFKLKPGEVSNVFESEFGFHILQVLERRGEQVHARHILIKPQYEQPSLERTRIKADSVYVKLVNKTIGFNHAASTYSDNKETKFNGGMLLYADNVTARTTFYPVERLDPSIFVVIDSMKVGDVSKPVFFTGQDGKSGYRILYLKSKIPPHKASLEQDYPKFKEYAQQEKIDKALSLWFEKRRETSTIKIDDEFLSCEELKLWTKNSKK</sequence>
<dbReference type="PROSITE" id="PS01096">
    <property type="entry name" value="PPIC_PPIASE_1"/>
    <property type="match status" value="1"/>
</dbReference>
<dbReference type="RefSeq" id="WP_330144990.1">
    <property type="nucleotide sequence ID" value="NZ_JAZDQU010000001.1"/>
</dbReference>
<keyword evidence="2" id="KW-0732">Signal</keyword>
<name>A0ABU7GZ18_9SPHI</name>
<dbReference type="PANTHER" id="PTHR47245">
    <property type="entry name" value="PEPTIDYLPROLYL ISOMERASE"/>
    <property type="match status" value="1"/>
</dbReference>
<dbReference type="EC" id="5.2.1.8" evidence="4"/>
<dbReference type="PROSITE" id="PS50198">
    <property type="entry name" value="PPIC_PPIASE_2"/>
    <property type="match status" value="2"/>
</dbReference>
<dbReference type="InterPro" id="IPR050245">
    <property type="entry name" value="PrsA_foldase"/>
</dbReference>
<dbReference type="Pfam" id="PF00639">
    <property type="entry name" value="Rotamase"/>
    <property type="match status" value="1"/>
</dbReference>
<dbReference type="Pfam" id="PF13616">
    <property type="entry name" value="Rotamase_3"/>
    <property type="match status" value="1"/>
</dbReference>
<evidence type="ECO:0000259" key="3">
    <source>
        <dbReference type="PROSITE" id="PS50198"/>
    </source>
</evidence>
<keyword evidence="1 4" id="KW-0413">Isomerase</keyword>
<reference evidence="4 5" key="1">
    <citation type="submission" date="2024-01" db="EMBL/GenBank/DDBJ databases">
        <title>Pedobacter sp. nov., isolated from oil-contaminated soil.</title>
        <authorList>
            <person name="Le N.T.T."/>
        </authorList>
    </citation>
    <scope>NUCLEOTIDE SEQUENCE [LARGE SCALE GENOMIC DNA]</scope>
    <source>
        <strain evidence="4 5">VNH31</strain>
    </source>
</reference>
<evidence type="ECO:0000256" key="1">
    <source>
        <dbReference type="PROSITE-ProRule" id="PRU00278"/>
    </source>
</evidence>
<accession>A0ABU7GZ18</accession>
<dbReference type="SUPFAM" id="SSF109998">
    <property type="entry name" value="Triger factor/SurA peptide-binding domain-like"/>
    <property type="match status" value="1"/>
</dbReference>
<proteinExistence type="predicted"/>
<dbReference type="SUPFAM" id="SSF54534">
    <property type="entry name" value="FKBP-like"/>
    <property type="match status" value="2"/>
</dbReference>
<dbReference type="EMBL" id="JAZDQU010000001">
    <property type="protein sequence ID" value="MEE1884072.1"/>
    <property type="molecule type" value="Genomic_DNA"/>
</dbReference>
<dbReference type="InterPro" id="IPR000297">
    <property type="entry name" value="PPIase_PpiC"/>
</dbReference>
<dbReference type="InterPro" id="IPR046357">
    <property type="entry name" value="PPIase_dom_sf"/>
</dbReference>
<feature type="signal peptide" evidence="2">
    <location>
        <begin position="1"/>
        <end position="20"/>
    </location>
</feature>
<organism evidence="4 5">
    <name type="scientific">Pedobacter flavus</name>
    <dbReference type="NCBI Taxonomy" id="3113906"/>
    <lineage>
        <taxon>Bacteria</taxon>
        <taxon>Pseudomonadati</taxon>
        <taxon>Bacteroidota</taxon>
        <taxon>Sphingobacteriia</taxon>
        <taxon>Sphingobacteriales</taxon>
        <taxon>Sphingobacteriaceae</taxon>
        <taxon>Pedobacter</taxon>
    </lineage>
</organism>
<feature type="domain" description="PpiC" evidence="3">
    <location>
        <begin position="170"/>
        <end position="270"/>
    </location>
</feature>
<dbReference type="PANTHER" id="PTHR47245:SF2">
    <property type="entry name" value="PEPTIDYL-PROLYL CIS-TRANS ISOMERASE HP_0175-RELATED"/>
    <property type="match status" value="1"/>
</dbReference>
<comment type="caution">
    <text evidence="4">The sequence shown here is derived from an EMBL/GenBank/DDBJ whole genome shotgun (WGS) entry which is preliminary data.</text>
</comment>